<evidence type="ECO:0000313" key="10">
    <source>
        <dbReference type="Proteomes" id="UP000002217"/>
    </source>
</evidence>
<evidence type="ECO:0000256" key="1">
    <source>
        <dbReference type="ARBA" id="ARBA00006217"/>
    </source>
</evidence>
<evidence type="ECO:0000256" key="5">
    <source>
        <dbReference type="ARBA" id="ARBA00048348"/>
    </source>
</evidence>
<dbReference type="HOGENOM" id="CLU_053879_4_1_9"/>
<dbReference type="GO" id="GO:0008270">
    <property type="term" value="F:zinc ion binding"/>
    <property type="evidence" value="ECO:0007669"/>
    <property type="project" value="UniProtKB-UniRule"/>
</dbReference>
<dbReference type="PROSITE" id="PS00705">
    <property type="entry name" value="PROK_CO2_ANHYDRASE_2"/>
    <property type="match status" value="1"/>
</dbReference>
<reference evidence="9 10" key="1">
    <citation type="journal article" date="2009" name="Stand. Genomic Sci.">
        <title>Complete genome sequence of Desulfotomaculum acetoxidans type strain (5575).</title>
        <authorList>
            <person name="Spring S."/>
            <person name="Lapidus A."/>
            <person name="Schroder M."/>
            <person name="Gleim D."/>
            <person name="Sims D."/>
            <person name="Meincke L."/>
            <person name="Glavina Del Rio T."/>
            <person name="Tice H."/>
            <person name="Copeland A."/>
            <person name="Cheng J.F."/>
            <person name="Lucas S."/>
            <person name="Chen F."/>
            <person name="Nolan M."/>
            <person name="Bruce D."/>
            <person name="Goodwin L."/>
            <person name="Pitluck S."/>
            <person name="Ivanova N."/>
            <person name="Mavromatis K."/>
            <person name="Mikhailova N."/>
            <person name="Pati A."/>
            <person name="Chen A."/>
            <person name="Palaniappan K."/>
            <person name="Land M."/>
            <person name="Hauser L."/>
            <person name="Chang Y.J."/>
            <person name="Jeffries C.D."/>
            <person name="Chain P."/>
            <person name="Saunders E."/>
            <person name="Brettin T."/>
            <person name="Detter J.C."/>
            <person name="Goker M."/>
            <person name="Bristow J."/>
            <person name="Eisen J.A."/>
            <person name="Markowitz V."/>
            <person name="Hugenholtz P."/>
            <person name="Kyrpides N.C."/>
            <person name="Klenk H.P."/>
            <person name="Han C."/>
        </authorList>
    </citation>
    <scope>NUCLEOTIDE SEQUENCE [LARGE SCALE GENOMIC DNA]</scope>
    <source>
        <strain evidence="10">ATCC 49208 / DSM 771 / VKM B-1644</strain>
    </source>
</reference>
<dbReference type="GO" id="GO:0004089">
    <property type="term" value="F:carbonate dehydratase activity"/>
    <property type="evidence" value="ECO:0007669"/>
    <property type="project" value="UniProtKB-UniRule"/>
</dbReference>
<feature type="binding site" evidence="6">
    <location>
        <position position="103"/>
    </location>
    <ligand>
        <name>Zn(2+)</name>
        <dbReference type="ChEBI" id="CHEBI:29105"/>
    </ligand>
</feature>
<evidence type="ECO:0000256" key="2">
    <source>
        <dbReference type="ARBA" id="ARBA00012925"/>
    </source>
</evidence>
<keyword evidence="3 6" id="KW-0862">Zinc</keyword>
<name>C8VX18_DESAS</name>
<keyword evidence="4 7" id="KW-0456">Lyase</keyword>
<dbReference type="OrthoDB" id="9769739at2"/>
<feature type="chain" id="PRO_5038543884" description="Carbonic anhydrase" evidence="8">
    <location>
        <begin position="28"/>
        <end position="252"/>
    </location>
</feature>
<keyword evidence="10" id="KW-1185">Reference proteome</keyword>
<dbReference type="Proteomes" id="UP000002217">
    <property type="component" value="Chromosome"/>
</dbReference>
<protein>
    <recommendedName>
        <fullName evidence="2 7">Carbonic anhydrase</fullName>
        <ecNumber evidence="2 7">4.2.1.1</ecNumber>
    </recommendedName>
    <alternativeName>
        <fullName evidence="7">Carbonate dehydratase</fullName>
    </alternativeName>
</protein>
<dbReference type="EMBL" id="CP001720">
    <property type="protein sequence ID" value="ACV62594.1"/>
    <property type="molecule type" value="Genomic_DNA"/>
</dbReference>
<comment type="cofactor">
    <cofactor evidence="6">
        <name>Zn(2+)</name>
        <dbReference type="ChEBI" id="CHEBI:29105"/>
    </cofactor>
    <text evidence="6">Binds 1 zinc ion per subunit.</text>
</comment>
<dbReference type="PANTHER" id="PTHR11002">
    <property type="entry name" value="CARBONIC ANHYDRASE"/>
    <property type="match status" value="1"/>
</dbReference>
<sequence length="252" mass="26321">MTKNKSLGFLLALLLIASLMLISGCTSQGKTAGTAAPGKMTSAAPDSVYKRPADVATAADAKKLLIEGNERFVSGKLANKDLGQAKRDELLKGQHPFAAVVSCSDSRVPPELLFDQGLGDIFIIRDAGNIVDPVSMGSVEYAVEHVKVPLVVVLGHEKCGAVTATVQGGEAPGSIGSIVQTIKPSVDKAKASGSNSQEELIEKSADENIKAVVAEIEKSPVVKEAIEHGHVKVMGAKYHLATGQVEWLDAGK</sequence>
<dbReference type="InterPro" id="IPR015892">
    <property type="entry name" value="Carbonic_anhydrase_CS"/>
</dbReference>
<accession>C8VX18</accession>
<dbReference type="InterPro" id="IPR036874">
    <property type="entry name" value="Carbonic_anhydrase_sf"/>
</dbReference>
<dbReference type="GO" id="GO:0015976">
    <property type="term" value="P:carbon utilization"/>
    <property type="evidence" value="ECO:0007669"/>
    <property type="project" value="InterPro"/>
</dbReference>
<evidence type="ECO:0000256" key="4">
    <source>
        <dbReference type="ARBA" id="ARBA00023239"/>
    </source>
</evidence>
<gene>
    <name evidence="9" type="ordered locus">Dtox_1737</name>
</gene>
<dbReference type="SUPFAM" id="SSF53056">
    <property type="entry name" value="beta-carbonic anhydrase, cab"/>
    <property type="match status" value="1"/>
</dbReference>
<dbReference type="PROSITE" id="PS00704">
    <property type="entry name" value="PROK_CO2_ANHYDRASE_1"/>
    <property type="match status" value="1"/>
</dbReference>
<dbReference type="SMART" id="SM00947">
    <property type="entry name" value="Pro_CA"/>
    <property type="match status" value="1"/>
</dbReference>
<keyword evidence="6" id="KW-0479">Metal-binding</keyword>
<dbReference type="Pfam" id="PF00484">
    <property type="entry name" value="Pro_CA"/>
    <property type="match status" value="1"/>
</dbReference>
<feature type="binding site" evidence="6">
    <location>
        <position position="159"/>
    </location>
    <ligand>
        <name>Zn(2+)</name>
        <dbReference type="ChEBI" id="CHEBI:29105"/>
    </ligand>
</feature>
<feature type="signal peptide" evidence="8">
    <location>
        <begin position="1"/>
        <end position="27"/>
    </location>
</feature>
<dbReference type="EC" id="4.2.1.1" evidence="2 7"/>
<evidence type="ECO:0000313" key="9">
    <source>
        <dbReference type="EMBL" id="ACV62594.1"/>
    </source>
</evidence>
<dbReference type="STRING" id="485916.Dtox_1737"/>
<dbReference type="InterPro" id="IPR001765">
    <property type="entry name" value="Carbonic_anhydrase"/>
</dbReference>
<proteinExistence type="inferred from homology"/>
<keyword evidence="8" id="KW-0732">Signal</keyword>
<dbReference type="AlphaFoldDB" id="C8VX18"/>
<dbReference type="RefSeq" id="WP_015757305.1">
    <property type="nucleotide sequence ID" value="NC_013216.1"/>
</dbReference>
<comment type="function">
    <text evidence="7">Reversible hydration of carbon dioxide.</text>
</comment>
<dbReference type="CDD" id="cd03378">
    <property type="entry name" value="beta_CA_cladeC"/>
    <property type="match status" value="1"/>
</dbReference>
<comment type="similarity">
    <text evidence="1 7">Belongs to the beta-class carbonic anhydrase family.</text>
</comment>
<dbReference type="KEGG" id="dae:Dtox_1737"/>
<dbReference type="PROSITE" id="PS51257">
    <property type="entry name" value="PROKAR_LIPOPROTEIN"/>
    <property type="match status" value="1"/>
</dbReference>
<dbReference type="Gene3D" id="3.40.1050.10">
    <property type="entry name" value="Carbonic anhydrase"/>
    <property type="match status" value="1"/>
</dbReference>
<organism evidence="9 10">
    <name type="scientific">Desulfofarcimen acetoxidans (strain ATCC 49208 / DSM 771 / KCTC 5769 / VKM B-1644 / 5575)</name>
    <name type="common">Desulfotomaculum acetoxidans</name>
    <dbReference type="NCBI Taxonomy" id="485916"/>
    <lineage>
        <taxon>Bacteria</taxon>
        <taxon>Bacillati</taxon>
        <taxon>Bacillota</taxon>
        <taxon>Clostridia</taxon>
        <taxon>Eubacteriales</taxon>
        <taxon>Peptococcaceae</taxon>
        <taxon>Desulfofarcimen</taxon>
    </lineage>
</organism>
<feature type="binding site" evidence="6">
    <location>
        <position position="156"/>
    </location>
    <ligand>
        <name>Zn(2+)</name>
        <dbReference type="ChEBI" id="CHEBI:29105"/>
    </ligand>
</feature>
<evidence type="ECO:0000256" key="8">
    <source>
        <dbReference type="SAM" id="SignalP"/>
    </source>
</evidence>
<dbReference type="PANTHER" id="PTHR11002:SF79">
    <property type="entry name" value="CARBONIC ANHYDRASE 2"/>
    <property type="match status" value="1"/>
</dbReference>
<evidence type="ECO:0000256" key="3">
    <source>
        <dbReference type="ARBA" id="ARBA00022833"/>
    </source>
</evidence>
<evidence type="ECO:0000256" key="7">
    <source>
        <dbReference type="RuleBase" id="RU003956"/>
    </source>
</evidence>
<feature type="binding site" evidence="6">
    <location>
        <position position="105"/>
    </location>
    <ligand>
        <name>Zn(2+)</name>
        <dbReference type="ChEBI" id="CHEBI:29105"/>
    </ligand>
</feature>
<dbReference type="eggNOG" id="COG0288">
    <property type="taxonomic scope" value="Bacteria"/>
</dbReference>
<comment type="catalytic activity">
    <reaction evidence="5 7">
        <text>hydrogencarbonate + H(+) = CO2 + H2O</text>
        <dbReference type="Rhea" id="RHEA:10748"/>
        <dbReference type="ChEBI" id="CHEBI:15377"/>
        <dbReference type="ChEBI" id="CHEBI:15378"/>
        <dbReference type="ChEBI" id="CHEBI:16526"/>
        <dbReference type="ChEBI" id="CHEBI:17544"/>
        <dbReference type="EC" id="4.2.1.1"/>
    </reaction>
</comment>
<evidence type="ECO:0000256" key="6">
    <source>
        <dbReference type="PIRSR" id="PIRSR601765-1"/>
    </source>
</evidence>